<dbReference type="NCBIfam" id="TIGR00254">
    <property type="entry name" value="GGDEF"/>
    <property type="match status" value="1"/>
</dbReference>
<feature type="domain" description="GGDEF" evidence="5">
    <location>
        <begin position="564"/>
        <end position="697"/>
    </location>
</feature>
<dbReference type="InterPro" id="IPR001633">
    <property type="entry name" value="EAL_dom"/>
</dbReference>
<evidence type="ECO:0000313" key="6">
    <source>
        <dbReference type="EMBL" id="CAM75217.1"/>
    </source>
</evidence>
<dbReference type="SMART" id="SM00062">
    <property type="entry name" value="PBPb"/>
    <property type="match status" value="1"/>
</dbReference>
<dbReference type="CDD" id="cd01948">
    <property type="entry name" value="EAL"/>
    <property type="match status" value="1"/>
</dbReference>
<protein>
    <submittedName>
        <fullName evidence="6">PAS:GGDEF</fullName>
    </submittedName>
</protein>
<evidence type="ECO:0000256" key="1">
    <source>
        <dbReference type="ARBA" id="ARBA00051114"/>
    </source>
</evidence>
<keyword evidence="2" id="KW-0812">Transmembrane</keyword>
<evidence type="ECO:0000259" key="5">
    <source>
        <dbReference type="PROSITE" id="PS50887"/>
    </source>
</evidence>
<dbReference type="NCBIfam" id="TIGR00229">
    <property type="entry name" value="sensory_box"/>
    <property type="match status" value="1"/>
</dbReference>
<dbReference type="InterPro" id="IPR035965">
    <property type="entry name" value="PAS-like_dom_sf"/>
</dbReference>
<dbReference type="PANTHER" id="PTHR44757:SF2">
    <property type="entry name" value="BIOFILM ARCHITECTURE MAINTENANCE PROTEIN MBAA"/>
    <property type="match status" value="1"/>
</dbReference>
<gene>
    <name evidence="6" type="ORF">MGR_1669</name>
</gene>
<dbReference type="InterPro" id="IPR000014">
    <property type="entry name" value="PAS"/>
</dbReference>
<proteinExistence type="predicted"/>
<dbReference type="Pfam" id="PF00497">
    <property type="entry name" value="SBP_bac_3"/>
    <property type="match status" value="1"/>
</dbReference>
<dbReference type="Gene3D" id="3.30.70.270">
    <property type="match status" value="1"/>
</dbReference>
<dbReference type="InterPro" id="IPR035919">
    <property type="entry name" value="EAL_sf"/>
</dbReference>
<dbReference type="Gene3D" id="3.30.450.20">
    <property type="entry name" value="PAS domain"/>
    <property type="match status" value="1"/>
</dbReference>
<dbReference type="SMART" id="SM00086">
    <property type="entry name" value="PAC"/>
    <property type="match status" value="1"/>
</dbReference>
<dbReference type="FunFam" id="3.30.70.270:FF:000001">
    <property type="entry name" value="Diguanylate cyclase domain protein"/>
    <property type="match status" value="1"/>
</dbReference>
<dbReference type="GO" id="GO:0071732">
    <property type="term" value="P:cellular response to nitric oxide"/>
    <property type="evidence" value="ECO:0007669"/>
    <property type="project" value="UniProtKB-ARBA"/>
</dbReference>
<dbReference type="Gene3D" id="3.20.20.450">
    <property type="entry name" value="EAL domain"/>
    <property type="match status" value="1"/>
</dbReference>
<dbReference type="InterPro" id="IPR043128">
    <property type="entry name" value="Rev_trsase/Diguanyl_cyclase"/>
</dbReference>
<dbReference type="PROSITE" id="PS50887">
    <property type="entry name" value="GGDEF"/>
    <property type="match status" value="1"/>
</dbReference>
<keyword evidence="2" id="KW-0472">Membrane</keyword>
<evidence type="ECO:0000256" key="2">
    <source>
        <dbReference type="SAM" id="Phobius"/>
    </source>
</evidence>
<dbReference type="InterPro" id="IPR001638">
    <property type="entry name" value="Solute-binding_3/MltF_N"/>
</dbReference>
<dbReference type="SMART" id="SM00052">
    <property type="entry name" value="EAL"/>
    <property type="match status" value="1"/>
</dbReference>
<evidence type="ECO:0000259" key="4">
    <source>
        <dbReference type="PROSITE" id="PS50883"/>
    </source>
</evidence>
<name>A4TX60_9PROT</name>
<dbReference type="Pfam" id="PF00990">
    <property type="entry name" value="GGDEF"/>
    <property type="match status" value="1"/>
</dbReference>
<dbReference type="InterPro" id="IPR000700">
    <property type="entry name" value="PAS-assoc_C"/>
</dbReference>
<dbReference type="SUPFAM" id="SSF53850">
    <property type="entry name" value="Periplasmic binding protein-like II"/>
    <property type="match status" value="1"/>
</dbReference>
<dbReference type="SMART" id="SM00267">
    <property type="entry name" value="GGDEF"/>
    <property type="match status" value="1"/>
</dbReference>
<dbReference type="FunFam" id="3.20.20.450:FF:000001">
    <property type="entry name" value="Cyclic di-GMP phosphodiesterase yahA"/>
    <property type="match status" value="1"/>
</dbReference>
<dbReference type="PANTHER" id="PTHR44757">
    <property type="entry name" value="DIGUANYLATE CYCLASE DGCP"/>
    <property type="match status" value="1"/>
</dbReference>
<dbReference type="InterPro" id="IPR029787">
    <property type="entry name" value="Nucleotide_cyclase"/>
</dbReference>
<dbReference type="InterPro" id="IPR000160">
    <property type="entry name" value="GGDEF_dom"/>
</dbReference>
<dbReference type="CDD" id="cd01949">
    <property type="entry name" value="GGDEF"/>
    <property type="match status" value="1"/>
</dbReference>
<dbReference type="SUPFAM" id="SSF55073">
    <property type="entry name" value="Nucleotide cyclase"/>
    <property type="match status" value="1"/>
</dbReference>
<dbReference type="CDD" id="cd13706">
    <property type="entry name" value="PBP2_HisK_like_1"/>
    <property type="match status" value="1"/>
</dbReference>
<dbReference type="SUPFAM" id="SSF141868">
    <property type="entry name" value="EAL domain-like"/>
    <property type="match status" value="1"/>
</dbReference>
<dbReference type="PROSITE" id="PS50883">
    <property type="entry name" value="EAL"/>
    <property type="match status" value="1"/>
</dbReference>
<dbReference type="SUPFAM" id="SSF55785">
    <property type="entry name" value="PYP-like sensor domain (PAS domain)"/>
    <property type="match status" value="1"/>
</dbReference>
<dbReference type="EMBL" id="CU459003">
    <property type="protein sequence ID" value="CAM75217.1"/>
    <property type="molecule type" value="Genomic_DNA"/>
</dbReference>
<feature type="transmembrane region" description="Helical" evidence="2">
    <location>
        <begin position="366"/>
        <end position="384"/>
    </location>
</feature>
<comment type="catalytic activity">
    <reaction evidence="1">
        <text>3',3'-c-di-GMP + H2O = 5'-phosphoguanylyl(3'-&gt;5')guanosine + H(+)</text>
        <dbReference type="Rhea" id="RHEA:24902"/>
        <dbReference type="ChEBI" id="CHEBI:15377"/>
        <dbReference type="ChEBI" id="CHEBI:15378"/>
        <dbReference type="ChEBI" id="CHEBI:58754"/>
        <dbReference type="ChEBI" id="CHEBI:58805"/>
        <dbReference type="EC" id="3.1.4.52"/>
    </reaction>
    <physiologicalReaction direction="left-to-right" evidence="1">
        <dbReference type="Rhea" id="RHEA:24903"/>
    </physiologicalReaction>
</comment>
<dbReference type="CDD" id="cd00130">
    <property type="entry name" value="PAS"/>
    <property type="match status" value="1"/>
</dbReference>
<dbReference type="Pfam" id="PF13426">
    <property type="entry name" value="PAS_9"/>
    <property type="match status" value="1"/>
</dbReference>
<feature type="domain" description="EAL" evidence="4">
    <location>
        <begin position="706"/>
        <end position="959"/>
    </location>
</feature>
<dbReference type="PROSITE" id="PS50113">
    <property type="entry name" value="PAC"/>
    <property type="match status" value="1"/>
</dbReference>
<evidence type="ECO:0000259" key="3">
    <source>
        <dbReference type="PROSITE" id="PS50113"/>
    </source>
</evidence>
<accession>A4TX60</accession>
<dbReference type="AlphaFoldDB" id="A4TX60"/>
<feature type="domain" description="PAC" evidence="3">
    <location>
        <begin position="481"/>
        <end position="532"/>
    </location>
</feature>
<dbReference type="GO" id="GO:0071111">
    <property type="term" value="F:cyclic-guanylate-specific phosphodiesterase activity"/>
    <property type="evidence" value="ECO:0007669"/>
    <property type="project" value="UniProtKB-EC"/>
</dbReference>
<dbReference type="Pfam" id="PF00563">
    <property type="entry name" value="EAL"/>
    <property type="match status" value="1"/>
</dbReference>
<reference evidence="6" key="1">
    <citation type="journal article" date="2007" name="J. Bacteriol.">
        <title>Comparative genome analysis of four magnetotactic bacteria reveals a complex set of group-specific genes implicated in magnetosome biomineralization and function.</title>
        <authorList>
            <person name="Richter M."/>
            <person name="Kube M."/>
            <person name="Bazylinski D.A."/>
            <person name="Lombardot T."/>
            <person name="Gloeckner F.O."/>
            <person name="Reinhardt R."/>
            <person name="Schueler D."/>
        </authorList>
    </citation>
    <scope>NUCLEOTIDE SEQUENCE</scope>
    <source>
        <strain evidence="6">MSR-1</strain>
    </source>
</reference>
<organism evidence="6">
    <name type="scientific">Magnetospirillum gryphiswaldense</name>
    <dbReference type="NCBI Taxonomy" id="55518"/>
    <lineage>
        <taxon>Bacteria</taxon>
        <taxon>Pseudomonadati</taxon>
        <taxon>Pseudomonadota</taxon>
        <taxon>Alphaproteobacteria</taxon>
        <taxon>Rhodospirillales</taxon>
        <taxon>Rhodospirillaceae</taxon>
        <taxon>Magnetospirillum</taxon>
    </lineage>
</organism>
<dbReference type="Gene3D" id="3.40.190.10">
    <property type="entry name" value="Periplasmic binding protein-like II"/>
    <property type="match status" value="2"/>
</dbReference>
<sequence>MRRRAQADDLGGKGDRAVIAVAGGVTQFDVNAHGSSERCAKTGIVPGTLAQPGMIWLKNRRMCTCLFYVLCASGCCRLSTPGPIRHHGGMRVDAGRWGVALLDRTRTCVVALCLVVMLAPVARAEEAAPPQSIIVVTDDNYPPYIFRDQDGRLQGILRDLWSLWSERTGIAVDLQGLDWAEAQRRMAAGQADAIDTVFRTEARERVLAFSAPYATLDVPIFFHSDLSGIVDVTSLKGFTIGAKDGDACVDWLKARGIASIRPYPSYEAIIDAMAARETLVACIDKPPALYLMYKKGMQDILRHTQPLYSGQFHWAVAKDRPELMHVLRQGFDLISPRERQAIEERWFGFSLNDRVQAEVWREMGKYVLAVLAVALLLLIWNWLLRRQVAHKTQSLTLALDELAESEGRFRTIFDHVNDAIFIHRADTGRLLMVNQRMRDMYGMGDLPVDRIDVGMCSAGVSPYGAAEAQVWLRAAAAGQPQQFDWHARRLDGSLFWVEVSMRLARFSDGQNRLLVVVRDITERKNAQDRLEFMAHHDPLTELPNRLLLQDRVDRAIALAEREGRRVALMFLDLDQFKTVNDSLGHAAGDRLLKDVAWRLRQCVRESDTIARLGGDEFVIVLNAVRDADGVVEVAEKIHKSVAPPITIEGQEVTSTLSMGIAMFPEDGHDFDTLMKKADAAMYHAKESGRSTYRFFAARMNADAVAHLALRSGLHRALERGEFQLYFQPQVSLTGGAVVGAEALIRWNHPERGLVSPAEFIPVAEDSGLIVPMGDWVLRQACRQAALWQAGGHALTMAVNLSALQFRRGDLERAVREALEESGLAPHSLELELTESIMIQDHEAVMDMTRRLGALGVQLSIDDFGTGYSSMAYLKRFAVDKLKIDQSFVRDVHTDTDNAAITQAIIQMAHSLKLEVIAEGVEVTEVVEFLRDHGCDLAQGFLYGRPMTAQRFEKTVLDGPIS</sequence>
<dbReference type="InterPro" id="IPR052155">
    <property type="entry name" value="Biofilm_reg_signaling"/>
</dbReference>
<keyword evidence="2" id="KW-1133">Transmembrane helix</keyword>
<dbReference type="InterPro" id="IPR001610">
    <property type="entry name" value="PAC"/>
</dbReference>